<dbReference type="GO" id="GO:0016787">
    <property type="term" value="F:hydrolase activity"/>
    <property type="evidence" value="ECO:0007669"/>
    <property type="project" value="UniProtKB-KW"/>
</dbReference>
<dbReference type="SUPFAM" id="SSF54060">
    <property type="entry name" value="His-Me finger endonucleases"/>
    <property type="match status" value="1"/>
</dbReference>
<dbReference type="AlphaFoldDB" id="A0A8B4S7U1"/>
<dbReference type="Gene3D" id="3.40.570.10">
    <property type="entry name" value="Extracellular Endonuclease, subunit A"/>
    <property type="match status" value="1"/>
</dbReference>
<dbReference type="GO" id="GO:0004519">
    <property type="term" value="F:endonuclease activity"/>
    <property type="evidence" value="ECO:0007669"/>
    <property type="project" value="TreeGrafter"/>
</dbReference>
<dbReference type="Pfam" id="PF01223">
    <property type="entry name" value="Endonuclease_NS"/>
    <property type="match status" value="1"/>
</dbReference>
<dbReference type="InterPro" id="IPR040255">
    <property type="entry name" value="Non-specific_endonuclease"/>
</dbReference>
<accession>A0A8B4S7U1</accession>
<feature type="domain" description="DNA/RNA non-specific endonuclease/pyrophosphatase/phosphodiesterase" evidence="5">
    <location>
        <begin position="167"/>
        <end position="359"/>
    </location>
</feature>
<feature type="region of interest" description="Disordered" evidence="3">
    <location>
        <begin position="106"/>
        <end position="127"/>
    </location>
</feature>
<comment type="caution">
    <text evidence="6">The sequence shown here is derived from an EMBL/GenBank/DDBJ whole genome shotgun (WGS) entry which is preliminary data.</text>
</comment>
<dbReference type="SMART" id="SM00477">
    <property type="entry name" value="NUC"/>
    <property type="match status" value="1"/>
</dbReference>
<evidence type="ECO:0000256" key="3">
    <source>
        <dbReference type="SAM" id="MobiDB-lite"/>
    </source>
</evidence>
<gene>
    <name evidence="6" type="primary">nucA_2</name>
    <name evidence="6" type="ORF">NCTC10698_04219</name>
</gene>
<dbReference type="InterPro" id="IPR044929">
    <property type="entry name" value="DNA/RNA_non-sp_Endonuclease_sf"/>
</dbReference>
<dbReference type="InterPro" id="IPR044925">
    <property type="entry name" value="His-Me_finger_sf"/>
</dbReference>
<dbReference type="InterPro" id="IPR020821">
    <property type="entry name" value="ENPP1-3/EXOG-like_nuc-like"/>
</dbReference>
<evidence type="ECO:0000256" key="2">
    <source>
        <dbReference type="PIRSR" id="PIRSR640255-2"/>
    </source>
</evidence>
<dbReference type="InterPro" id="IPR001604">
    <property type="entry name" value="Endo_G_ENPP1-like_dom"/>
</dbReference>
<reference evidence="6 7" key="1">
    <citation type="submission" date="2018-06" db="EMBL/GenBank/DDBJ databases">
        <authorList>
            <consortium name="Pathogen Informatics"/>
            <person name="Doyle S."/>
        </authorList>
    </citation>
    <scope>NUCLEOTIDE SEQUENCE [LARGE SCALE GENOMIC DNA]</scope>
    <source>
        <strain evidence="6 7">NCTC10698</strain>
    </source>
</reference>
<evidence type="ECO:0000259" key="5">
    <source>
        <dbReference type="SMART" id="SM00892"/>
    </source>
</evidence>
<keyword evidence="7" id="KW-1185">Reference proteome</keyword>
<dbReference type="EMBL" id="UFXL01000001">
    <property type="protein sequence ID" value="SUY79284.1"/>
    <property type="molecule type" value="Genomic_DNA"/>
</dbReference>
<keyword evidence="2" id="KW-0479">Metal-binding</keyword>
<feature type="domain" description="ENPP1-3/EXOG-like endonuclease/phosphodiesterase" evidence="4">
    <location>
        <begin position="168"/>
        <end position="359"/>
    </location>
</feature>
<evidence type="ECO:0000313" key="6">
    <source>
        <dbReference type="EMBL" id="SUY79284.1"/>
    </source>
</evidence>
<dbReference type="Proteomes" id="UP000255070">
    <property type="component" value="Unassembled WGS sequence"/>
</dbReference>
<dbReference type="EC" id="3.1.30.-" evidence="6"/>
<dbReference type="PANTHER" id="PTHR13966:SF5">
    <property type="entry name" value="ENDONUCLEASE G, MITOCHONDRIAL"/>
    <property type="match status" value="1"/>
</dbReference>
<keyword evidence="6" id="KW-0378">Hydrolase</keyword>
<evidence type="ECO:0000256" key="1">
    <source>
        <dbReference type="PIRSR" id="PIRSR640255-1"/>
    </source>
</evidence>
<organism evidence="6 7">
    <name type="scientific">Comamonas testosteroni</name>
    <name type="common">Pseudomonas testosteroni</name>
    <dbReference type="NCBI Taxonomy" id="285"/>
    <lineage>
        <taxon>Bacteria</taxon>
        <taxon>Pseudomonadati</taxon>
        <taxon>Pseudomonadota</taxon>
        <taxon>Betaproteobacteria</taxon>
        <taxon>Burkholderiales</taxon>
        <taxon>Comamonadaceae</taxon>
        <taxon>Comamonas</taxon>
    </lineage>
</organism>
<name>A0A8B4S7U1_COMTE</name>
<dbReference type="SMART" id="SM00892">
    <property type="entry name" value="Endonuclease_NS"/>
    <property type="match status" value="1"/>
</dbReference>
<feature type="binding site" evidence="2">
    <location>
        <position position="262"/>
    </location>
    <ligand>
        <name>Mg(2+)</name>
        <dbReference type="ChEBI" id="CHEBI:18420"/>
        <note>catalytic</note>
    </ligand>
</feature>
<dbReference type="PANTHER" id="PTHR13966">
    <property type="entry name" value="ENDONUCLEASE RELATED"/>
    <property type="match status" value="1"/>
</dbReference>
<protein>
    <submittedName>
        <fullName evidence="6">Nuclease</fullName>
        <ecNumber evidence="6">3.1.30.-</ecNumber>
    </submittedName>
</protein>
<evidence type="ECO:0000259" key="4">
    <source>
        <dbReference type="SMART" id="SM00477"/>
    </source>
</evidence>
<dbReference type="GO" id="GO:0046872">
    <property type="term" value="F:metal ion binding"/>
    <property type="evidence" value="ECO:0007669"/>
    <property type="project" value="UniProtKB-KW"/>
</dbReference>
<proteinExistence type="predicted"/>
<sequence length="361" mass="38772">MLQAAFKRRTIAASMTTAKKKKTPARKRGNASRTARYSLSRIKRFALSAGAAALASFQIASCSFNPGASAEKLLGQALAALHIPALDALGQSLQAFRKNGWPDLDGLRSGSGSGSGSSSHTPSVGGKVDKADVTATAQPTHFASCPQFFPGGKAPALQLHSHERELCFSGFAVLHNGSTKTPVFVAERLNRQALQQAQGLQRSDKFYADARLPRAERSELDDYKRSGFSRGHMAPAADMSTPEAMAQSFSLANMVPQNQVHNAGAWSQVEQATRKYALRARGDVYVFTGPVFSKNASTIGAGKVAVPDYLFKLVYDASTGKSWVYWQANSADTRMGPPISYEEFTRRTGMPLLSAVNLPHA</sequence>
<evidence type="ECO:0000313" key="7">
    <source>
        <dbReference type="Proteomes" id="UP000255070"/>
    </source>
</evidence>
<feature type="active site" description="Proton acceptor" evidence="1">
    <location>
        <position position="232"/>
    </location>
</feature>
<dbReference type="GO" id="GO:0003676">
    <property type="term" value="F:nucleic acid binding"/>
    <property type="evidence" value="ECO:0007669"/>
    <property type="project" value="InterPro"/>
</dbReference>